<dbReference type="AlphaFoldDB" id="A0AAW2YRG8"/>
<evidence type="ECO:0000313" key="4">
    <source>
        <dbReference type="Proteomes" id="UP001431209"/>
    </source>
</evidence>
<reference evidence="3 4" key="1">
    <citation type="submission" date="2024-03" db="EMBL/GenBank/DDBJ databases">
        <title>The Acrasis kona genome and developmental transcriptomes reveal deep origins of eukaryotic multicellular pathways.</title>
        <authorList>
            <person name="Sheikh S."/>
            <person name="Fu C.-J."/>
            <person name="Brown M.W."/>
            <person name="Baldauf S.L."/>
        </authorList>
    </citation>
    <scope>NUCLEOTIDE SEQUENCE [LARGE SCALE GENOMIC DNA]</scope>
    <source>
        <strain evidence="3 4">ATCC MYA-3509</strain>
    </source>
</reference>
<accession>A0AAW2YRG8</accession>
<dbReference type="Proteomes" id="UP001431209">
    <property type="component" value="Unassembled WGS sequence"/>
</dbReference>
<dbReference type="EMBL" id="JAOPGA020000464">
    <property type="protein sequence ID" value="KAL0478747.1"/>
    <property type="molecule type" value="Genomic_DNA"/>
</dbReference>
<keyword evidence="4" id="KW-1185">Reference proteome</keyword>
<keyword evidence="2" id="KW-0472">Membrane</keyword>
<gene>
    <name evidence="3" type="ORF">AKO1_002055</name>
</gene>
<dbReference type="Gene3D" id="3.10.20.90">
    <property type="entry name" value="Phosphatidylinositol 3-kinase Catalytic Subunit, Chain A, domain 1"/>
    <property type="match status" value="1"/>
</dbReference>
<keyword evidence="1" id="KW-0175">Coiled coil</keyword>
<evidence type="ECO:0000256" key="1">
    <source>
        <dbReference type="SAM" id="Coils"/>
    </source>
</evidence>
<feature type="transmembrane region" description="Helical" evidence="2">
    <location>
        <begin position="96"/>
        <end position="120"/>
    </location>
</feature>
<keyword evidence="2" id="KW-1133">Transmembrane helix</keyword>
<comment type="caution">
    <text evidence="3">The sequence shown here is derived from an EMBL/GenBank/DDBJ whole genome shotgun (WGS) entry which is preliminary data.</text>
</comment>
<keyword evidence="2 3" id="KW-0812">Transmembrane</keyword>
<dbReference type="SUPFAM" id="SSF54277">
    <property type="entry name" value="CAD &amp; PB1 domains"/>
    <property type="match status" value="1"/>
</dbReference>
<evidence type="ECO:0000313" key="3">
    <source>
        <dbReference type="EMBL" id="KAL0478747.1"/>
    </source>
</evidence>
<proteinExistence type="predicted"/>
<organism evidence="3 4">
    <name type="scientific">Acrasis kona</name>
    <dbReference type="NCBI Taxonomy" id="1008807"/>
    <lineage>
        <taxon>Eukaryota</taxon>
        <taxon>Discoba</taxon>
        <taxon>Heterolobosea</taxon>
        <taxon>Tetramitia</taxon>
        <taxon>Eutetramitia</taxon>
        <taxon>Acrasidae</taxon>
        <taxon>Acrasis</taxon>
    </lineage>
</organism>
<name>A0AAW2YRG8_9EUKA</name>
<sequence>MFIKLYIEDQKTIRKFEVGTDEDYSSFVSKIKEYGIDITQYESLYEDDEGDKVFFSSDSEFSAIKHQTGDGVRKIKLVKKVDTTKPKVQPRFIKKWILVTICLIGFSFINHLLFTLLIGLEQPNHNHSLSHENDINLQHITRAKQIFSEQRAQLAQQRLSQEVFLQQQQNEEIRQFRHKLEQIHQEKCRRRQEEQQRIARLQQEQITRHNEQHISNMIRQKLVQARVEQEKKEHHDRLIRAREEQLARERLLEAKRLEEQKRVEEVNRLEQERRVREMIRRNKEQQRIEQEQRLKEEEVLFEKSLNVLNNLGYLNNDLNKALLRAKGNNVFEVVKAINAM</sequence>
<protein>
    <submittedName>
        <fullName evidence="3">1 TM domain-containing transmembrane protein</fullName>
    </submittedName>
</protein>
<feature type="coiled-coil region" evidence="1">
    <location>
        <begin position="166"/>
        <end position="300"/>
    </location>
</feature>
<evidence type="ECO:0000256" key="2">
    <source>
        <dbReference type="SAM" id="Phobius"/>
    </source>
</evidence>